<dbReference type="PROSITE" id="PS50943">
    <property type="entry name" value="HTH_CROC1"/>
    <property type="match status" value="1"/>
</dbReference>
<feature type="transmembrane region" description="Helical" evidence="1">
    <location>
        <begin position="87"/>
        <end position="107"/>
    </location>
</feature>
<organism evidence="3 4">
    <name type="scientific">Duganella vulcania</name>
    <dbReference type="NCBI Taxonomy" id="2692166"/>
    <lineage>
        <taxon>Bacteria</taxon>
        <taxon>Pseudomonadati</taxon>
        <taxon>Pseudomonadota</taxon>
        <taxon>Betaproteobacteria</taxon>
        <taxon>Burkholderiales</taxon>
        <taxon>Oxalobacteraceae</taxon>
        <taxon>Telluria group</taxon>
        <taxon>Duganella</taxon>
    </lineage>
</organism>
<keyword evidence="1" id="KW-1133">Transmembrane helix</keyword>
<dbReference type="Gene3D" id="1.10.260.40">
    <property type="entry name" value="lambda repressor-like DNA-binding domains"/>
    <property type="match status" value="1"/>
</dbReference>
<name>A0A845GKH9_9BURK</name>
<dbReference type="Proteomes" id="UP000447355">
    <property type="component" value="Unassembled WGS sequence"/>
</dbReference>
<comment type="caution">
    <text evidence="3">The sequence shown here is derived from an EMBL/GenBank/DDBJ whole genome shotgun (WGS) entry which is preliminary data.</text>
</comment>
<dbReference type="EMBL" id="WWCX01000017">
    <property type="protein sequence ID" value="MYM94784.1"/>
    <property type="molecule type" value="Genomic_DNA"/>
</dbReference>
<evidence type="ECO:0000313" key="4">
    <source>
        <dbReference type="Proteomes" id="UP000447355"/>
    </source>
</evidence>
<dbReference type="CDD" id="cd00093">
    <property type="entry name" value="HTH_XRE"/>
    <property type="match status" value="1"/>
</dbReference>
<dbReference type="Pfam" id="PF13239">
    <property type="entry name" value="2TM"/>
    <property type="match status" value="1"/>
</dbReference>
<sequence>MSIQKMRLKRGWSQQQLADASGLSSRTVQRIESGHPGSVESLKSIAAVFDVDFSTLTKDVIMADDSITAQTTQERIAFKRVRRVRDYYLHLLMYLVVNLGCIAVNLLTTPAKIWFIGLTLFWGLGLLAHTLTVFVFDKYFNGQWERAQVEKFLGRPL</sequence>
<feature type="transmembrane region" description="Helical" evidence="1">
    <location>
        <begin position="113"/>
        <end position="136"/>
    </location>
</feature>
<protein>
    <submittedName>
        <fullName evidence="3">Helix-turn-helix domain-containing protein</fullName>
    </submittedName>
</protein>
<dbReference type="InterPro" id="IPR025698">
    <property type="entry name" value="2TM_dom"/>
</dbReference>
<dbReference type="AlphaFoldDB" id="A0A845GKH9"/>
<dbReference type="Pfam" id="PF01381">
    <property type="entry name" value="HTH_3"/>
    <property type="match status" value="1"/>
</dbReference>
<dbReference type="InterPro" id="IPR001387">
    <property type="entry name" value="Cro/C1-type_HTH"/>
</dbReference>
<dbReference type="InterPro" id="IPR010982">
    <property type="entry name" value="Lambda_DNA-bd_dom_sf"/>
</dbReference>
<evidence type="ECO:0000259" key="2">
    <source>
        <dbReference type="PROSITE" id="PS50943"/>
    </source>
</evidence>
<dbReference type="SMART" id="SM00530">
    <property type="entry name" value="HTH_XRE"/>
    <property type="match status" value="1"/>
</dbReference>
<dbReference type="GO" id="GO:0003677">
    <property type="term" value="F:DNA binding"/>
    <property type="evidence" value="ECO:0007669"/>
    <property type="project" value="InterPro"/>
</dbReference>
<feature type="domain" description="HTH cro/C1-type" evidence="2">
    <location>
        <begin position="3"/>
        <end position="56"/>
    </location>
</feature>
<keyword evidence="1" id="KW-0812">Transmembrane</keyword>
<proteinExistence type="predicted"/>
<accession>A0A845GKH9</accession>
<dbReference type="RefSeq" id="WP_161083948.1">
    <property type="nucleotide sequence ID" value="NZ_WWCX01000017.1"/>
</dbReference>
<reference evidence="3" key="1">
    <citation type="submission" date="2019-12" db="EMBL/GenBank/DDBJ databases">
        <title>Novel species isolated from a subtropical stream in China.</title>
        <authorList>
            <person name="Lu H."/>
        </authorList>
    </citation>
    <scope>NUCLEOTIDE SEQUENCE [LARGE SCALE GENOMIC DNA]</scope>
    <source>
        <strain evidence="3">FT81W</strain>
    </source>
</reference>
<keyword evidence="1" id="KW-0472">Membrane</keyword>
<dbReference type="SUPFAM" id="SSF47413">
    <property type="entry name" value="lambda repressor-like DNA-binding domains"/>
    <property type="match status" value="1"/>
</dbReference>
<evidence type="ECO:0000256" key="1">
    <source>
        <dbReference type="SAM" id="Phobius"/>
    </source>
</evidence>
<evidence type="ECO:0000313" key="3">
    <source>
        <dbReference type="EMBL" id="MYM94784.1"/>
    </source>
</evidence>
<gene>
    <name evidence="3" type="ORF">GTP90_13005</name>
</gene>